<dbReference type="EMBL" id="FNTX01000001">
    <property type="protein sequence ID" value="SED92714.1"/>
    <property type="molecule type" value="Genomic_DNA"/>
</dbReference>
<evidence type="ECO:0000313" key="7">
    <source>
        <dbReference type="Proteomes" id="UP000199220"/>
    </source>
</evidence>
<organism evidence="6 7">
    <name type="scientific">Ruania alba</name>
    <dbReference type="NCBI Taxonomy" id="648782"/>
    <lineage>
        <taxon>Bacteria</taxon>
        <taxon>Bacillati</taxon>
        <taxon>Actinomycetota</taxon>
        <taxon>Actinomycetes</taxon>
        <taxon>Micrococcales</taxon>
        <taxon>Ruaniaceae</taxon>
        <taxon>Ruania</taxon>
    </lineage>
</organism>
<dbReference type="SMART" id="SM00354">
    <property type="entry name" value="HTH_LACI"/>
    <property type="match status" value="1"/>
</dbReference>
<protein>
    <submittedName>
        <fullName evidence="6">Transcriptional regulator, LacI family</fullName>
    </submittedName>
</protein>
<dbReference type="SUPFAM" id="SSF47413">
    <property type="entry name" value="lambda repressor-like DNA-binding domains"/>
    <property type="match status" value="1"/>
</dbReference>
<keyword evidence="7" id="KW-1185">Reference proteome</keyword>
<dbReference type="PANTHER" id="PTHR30146:SF148">
    <property type="entry name" value="HTH-TYPE TRANSCRIPTIONAL REPRESSOR PURR-RELATED"/>
    <property type="match status" value="1"/>
</dbReference>
<dbReference type="GO" id="GO:0000976">
    <property type="term" value="F:transcription cis-regulatory region binding"/>
    <property type="evidence" value="ECO:0007669"/>
    <property type="project" value="TreeGrafter"/>
</dbReference>
<name>A0A1H5EP45_9MICO</name>
<evidence type="ECO:0000256" key="3">
    <source>
        <dbReference type="ARBA" id="ARBA00023125"/>
    </source>
</evidence>
<dbReference type="InterPro" id="IPR046335">
    <property type="entry name" value="LacI/GalR-like_sensor"/>
</dbReference>
<dbReference type="OrthoDB" id="9798934at2"/>
<dbReference type="RefSeq" id="WP_089772014.1">
    <property type="nucleotide sequence ID" value="NZ_FNTX01000001.1"/>
</dbReference>
<keyword evidence="4" id="KW-0804">Transcription</keyword>
<evidence type="ECO:0000313" key="6">
    <source>
        <dbReference type="EMBL" id="SED92714.1"/>
    </source>
</evidence>
<dbReference type="Pfam" id="PF13377">
    <property type="entry name" value="Peripla_BP_3"/>
    <property type="match status" value="1"/>
</dbReference>
<evidence type="ECO:0000256" key="4">
    <source>
        <dbReference type="ARBA" id="ARBA00023163"/>
    </source>
</evidence>
<dbReference type="SUPFAM" id="SSF53822">
    <property type="entry name" value="Periplasmic binding protein-like I"/>
    <property type="match status" value="1"/>
</dbReference>
<dbReference type="Pfam" id="PF00356">
    <property type="entry name" value="LacI"/>
    <property type="match status" value="1"/>
</dbReference>
<dbReference type="CDD" id="cd06288">
    <property type="entry name" value="PBP1_sucrose_transcription_regulator"/>
    <property type="match status" value="1"/>
</dbReference>
<dbReference type="Gene3D" id="1.10.260.40">
    <property type="entry name" value="lambda repressor-like DNA-binding domains"/>
    <property type="match status" value="1"/>
</dbReference>
<keyword evidence="2" id="KW-0805">Transcription regulation</keyword>
<evidence type="ECO:0000256" key="1">
    <source>
        <dbReference type="ARBA" id="ARBA00022491"/>
    </source>
</evidence>
<accession>A0A1H5EP45</accession>
<dbReference type="Proteomes" id="UP000199220">
    <property type="component" value="Unassembled WGS sequence"/>
</dbReference>
<keyword evidence="1" id="KW-0678">Repressor</keyword>
<sequence>MTRRPTSADVARRAGVSRTAVSLVLNGRDSGNISAENAARIHAAAAELGYLPNSAAVNLRRRSTATIGIVTDEITQSPFAGHLLQGAREAAFERGFVTIVADYGNDAAREETLVQTLRARQVDAFLHAAMSMRAYTPPTQMLELPTVLANCFSATGPAGVLADEEQGGYLAAQAVFAQGHRRVVMLAGVDEPAEGRPARNPATEHRVRGFERAAAEAGATQAPVIDAGWQIGDGVHGATQVLDAPASQRPTAIVAARDRVAVGVILAAARLGLRVPEDLSVVGYDDESQVAAGMVPALTTVDLPHHHIGRQAMQTLLAHLLDDTPLPESDILVPCRLVVRESVGPAPSR</sequence>
<evidence type="ECO:0000259" key="5">
    <source>
        <dbReference type="PROSITE" id="PS50932"/>
    </source>
</evidence>
<dbReference type="AlphaFoldDB" id="A0A1H5EP45"/>
<dbReference type="Gene3D" id="3.40.50.2300">
    <property type="match status" value="2"/>
</dbReference>
<dbReference type="GO" id="GO:0003700">
    <property type="term" value="F:DNA-binding transcription factor activity"/>
    <property type="evidence" value="ECO:0007669"/>
    <property type="project" value="TreeGrafter"/>
</dbReference>
<evidence type="ECO:0000256" key="2">
    <source>
        <dbReference type="ARBA" id="ARBA00023015"/>
    </source>
</evidence>
<dbReference type="STRING" id="648782.SAMN04488554_1081"/>
<gene>
    <name evidence="6" type="ORF">SAMN04488554_1081</name>
</gene>
<dbReference type="PANTHER" id="PTHR30146">
    <property type="entry name" value="LACI-RELATED TRANSCRIPTIONAL REPRESSOR"/>
    <property type="match status" value="1"/>
</dbReference>
<dbReference type="CDD" id="cd01392">
    <property type="entry name" value="HTH_LacI"/>
    <property type="match status" value="1"/>
</dbReference>
<feature type="domain" description="HTH lacI-type" evidence="5">
    <location>
        <begin position="5"/>
        <end position="61"/>
    </location>
</feature>
<dbReference type="PROSITE" id="PS50932">
    <property type="entry name" value="HTH_LACI_2"/>
    <property type="match status" value="1"/>
</dbReference>
<dbReference type="InterPro" id="IPR028082">
    <property type="entry name" value="Peripla_BP_I"/>
</dbReference>
<reference evidence="7" key="1">
    <citation type="submission" date="2016-10" db="EMBL/GenBank/DDBJ databases">
        <authorList>
            <person name="Varghese N."/>
            <person name="Submissions S."/>
        </authorList>
    </citation>
    <scope>NUCLEOTIDE SEQUENCE [LARGE SCALE GENOMIC DNA]</scope>
    <source>
        <strain evidence="7">DSM 21368</strain>
    </source>
</reference>
<proteinExistence type="predicted"/>
<dbReference type="InterPro" id="IPR000843">
    <property type="entry name" value="HTH_LacI"/>
</dbReference>
<dbReference type="InterPro" id="IPR010982">
    <property type="entry name" value="Lambda_DNA-bd_dom_sf"/>
</dbReference>
<keyword evidence="3" id="KW-0238">DNA-binding</keyword>